<evidence type="ECO:0000313" key="6">
    <source>
        <dbReference type="EMBL" id="CAD7089784.1"/>
    </source>
</evidence>
<dbReference type="EMBL" id="LR899013">
    <property type="protein sequence ID" value="CAD7089784.1"/>
    <property type="molecule type" value="Genomic_DNA"/>
</dbReference>
<dbReference type="OrthoDB" id="6126731at2759"/>
<keyword evidence="7" id="KW-1185">Reference proteome</keyword>
<keyword evidence="4" id="KW-0732">Signal</keyword>
<feature type="domain" description="TNFR-Cys" evidence="5">
    <location>
        <begin position="39"/>
        <end position="77"/>
    </location>
</feature>
<evidence type="ECO:0000256" key="1">
    <source>
        <dbReference type="PROSITE-ProRule" id="PRU00206"/>
    </source>
</evidence>
<accession>A0A7R8V193</accession>
<dbReference type="InterPro" id="IPR001368">
    <property type="entry name" value="TNFR/NGFR_Cys_rich_reg"/>
</dbReference>
<dbReference type="AlphaFoldDB" id="A0A7R8V193"/>
<feature type="disulfide bond" evidence="1">
    <location>
        <begin position="56"/>
        <end position="69"/>
    </location>
</feature>
<feature type="coiled-coil region" evidence="2">
    <location>
        <begin position="148"/>
        <end position="182"/>
    </location>
</feature>
<feature type="transmembrane region" description="Helical" evidence="3">
    <location>
        <begin position="123"/>
        <end position="145"/>
    </location>
</feature>
<dbReference type="EMBL" id="LR899013">
    <property type="protein sequence ID" value="CAD7089782.1"/>
    <property type="molecule type" value="Genomic_DNA"/>
</dbReference>
<evidence type="ECO:0000256" key="3">
    <source>
        <dbReference type="SAM" id="Phobius"/>
    </source>
</evidence>
<dbReference type="FunCoup" id="A0A7R8V193">
    <property type="interactions" value="136"/>
</dbReference>
<gene>
    <name evidence="6" type="ORF">HERILL_LOCUS12311</name>
</gene>
<dbReference type="EMBL" id="LR899013">
    <property type="protein sequence ID" value="CAD7089783.1"/>
    <property type="molecule type" value="Genomic_DNA"/>
</dbReference>
<keyword evidence="3" id="KW-1133">Transmembrane helix</keyword>
<feature type="disulfide bond" evidence="1">
    <location>
        <begin position="59"/>
        <end position="77"/>
    </location>
</feature>
<evidence type="ECO:0000259" key="5">
    <source>
        <dbReference type="PROSITE" id="PS50050"/>
    </source>
</evidence>
<reference evidence="6 7" key="1">
    <citation type="submission" date="2020-11" db="EMBL/GenBank/DDBJ databases">
        <authorList>
            <person name="Wallbank WR R."/>
            <person name="Pardo Diaz C."/>
            <person name="Kozak K."/>
            <person name="Martin S."/>
            <person name="Jiggins C."/>
            <person name="Moest M."/>
            <person name="Warren A I."/>
            <person name="Generalovic N T."/>
            <person name="Byers J.R.P. K."/>
            <person name="Montejo-Kovacevich G."/>
            <person name="Yen C E."/>
        </authorList>
    </citation>
    <scope>NUCLEOTIDE SEQUENCE [LARGE SCALE GENOMIC DNA]</scope>
</reference>
<sequence>MMQIKIMPQLLLTTINHHILLAFLALVLLTKCSSSQGSPCQSDSWWDSVNDKCVQCSKCSGQLIAIRPCQLHRDTICGSIHDLKIDMTILSKTEPNWKERRKERNESLVAGNHQQEVPLDWQAVSLIAVAVACLMFFLAAAYVLIQHMREWRQIERRLDRDVEELSAKLMAKLAQVQNLENASFFIENPVIDSHTGPVEIRCVYLDQLLAEKGNNKTKSTNRGNLYIEDSKS</sequence>
<evidence type="ECO:0000256" key="4">
    <source>
        <dbReference type="SAM" id="SignalP"/>
    </source>
</evidence>
<organism evidence="6 7">
    <name type="scientific">Hermetia illucens</name>
    <name type="common">Black soldier fly</name>
    <dbReference type="NCBI Taxonomy" id="343691"/>
    <lineage>
        <taxon>Eukaryota</taxon>
        <taxon>Metazoa</taxon>
        <taxon>Ecdysozoa</taxon>
        <taxon>Arthropoda</taxon>
        <taxon>Hexapoda</taxon>
        <taxon>Insecta</taxon>
        <taxon>Pterygota</taxon>
        <taxon>Neoptera</taxon>
        <taxon>Endopterygota</taxon>
        <taxon>Diptera</taxon>
        <taxon>Brachycera</taxon>
        <taxon>Stratiomyomorpha</taxon>
        <taxon>Stratiomyidae</taxon>
        <taxon>Hermetiinae</taxon>
        <taxon>Hermetia</taxon>
    </lineage>
</organism>
<protein>
    <recommendedName>
        <fullName evidence="5">TNFR-Cys domain-containing protein</fullName>
    </recommendedName>
</protein>
<name>A0A7R8V193_HERIL</name>
<feature type="repeat" description="TNFR-Cys" evidence="1">
    <location>
        <begin position="39"/>
        <end position="77"/>
    </location>
</feature>
<dbReference type="Pfam" id="PF00020">
    <property type="entry name" value="TNFR_c6"/>
    <property type="match status" value="1"/>
</dbReference>
<feature type="signal peptide" evidence="4">
    <location>
        <begin position="1"/>
        <end position="35"/>
    </location>
</feature>
<comment type="caution">
    <text evidence="1">Lacks conserved residue(s) required for the propagation of feature annotation.</text>
</comment>
<keyword evidence="2" id="KW-0175">Coiled coil</keyword>
<evidence type="ECO:0000313" key="7">
    <source>
        <dbReference type="Proteomes" id="UP000594454"/>
    </source>
</evidence>
<feature type="chain" id="PRO_5035678714" description="TNFR-Cys domain-containing protein" evidence="4">
    <location>
        <begin position="36"/>
        <end position="232"/>
    </location>
</feature>
<dbReference type="SMART" id="SM00208">
    <property type="entry name" value="TNFR"/>
    <property type="match status" value="1"/>
</dbReference>
<dbReference type="InParanoid" id="A0A7R8V193"/>
<keyword evidence="3" id="KW-0812">Transmembrane</keyword>
<proteinExistence type="predicted"/>
<keyword evidence="3" id="KW-0472">Membrane</keyword>
<dbReference type="Proteomes" id="UP000594454">
    <property type="component" value="Chromosome 5"/>
</dbReference>
<dbReference type="Gene3D" id="2.10.50.10">
    <property type="entry name" value="Tumor Necrosis Factor Receptor, subunit A, domain 2"/>
    <property type="match status" value="1"/>
</dbReference>
<dbReference type="PROSITE" id="PS50050">
    <property type="entry name" value="TNFR_NGFR_2"/>
    <property type="match status" value="1"/>
</dbReference>
<keyword evidence="1" id="KW-1015">Disulfide bond</keyword>
<evidence type="ECO:0000256" key="2">
    <source>
        <dbReference type="SAM" id="Coils"/>
    </source>
</evidence>
<dbReference type="OMA" id="TLSPCAI"/>